<protein>
    <recommendedName>
        <fullName evidence="4">Ankyrin</fullName>
    </recommendedName>
</protein>
<feature type="region of interest" description="Disordered" evidence="1">
    <location>
        <begin position="309"/>
        <end position="366"/>
    </location>
</feature>
<reference evidence="2 3" key="1">
    <citation type="submission" date="2018-02" db="EMBL/GenBank/DDBJ databases">
        <title>The genomes of Aspergillus section Nigri reveals drivers in fungal speciation.</title>
        <authorList>
            <consortium name="DOE Joint Genome Institute"/>
            <person name="Vesth T.C."/>
            <person name="Nybo J."/>
            <person name="Theobald S."/>
            <person name="Brandl J."/>
            <person name="Frisvad J.C."/>
            <person name="Nielsen K.F."/>
            <person name="Lyhne E.K."/>
            <person name="Kogle M.E."/>
            <person name="Kuo A."/>
            <person name="Riley R."/>
            <person name="Clum A."/>
            <person name="Nolan M."/>
            <person name="Lipzen A."/>
            <person name="Salamov A."/>
            <person name="Henrissat B."/>
            <person name="Wiebenga A."/>
            <person name="De vries R.P."/>
            <person name="Grigoriev I.V."/>
            <person name="Mortensen U.H."/>
            <person name="Andersen M.R."/>
            <person name="Baker S.E."/>
        </authorList>
    </citation>
    <scope>NUCLEOTIDE SEQUENCE [LARGE SCALE GENOMIC DNA]</scope>
    <source>
        <strain evidence="2 3">CBS 112811</strain>
    </source>
</reference>
<dbReference type="InterPro" id="IPR002110">
    <property type="entry name" value="Ankyrin_rpt"/>
</dbReference>
<evidence type="ECO:0000256" key="1">
    <source>
        <dbReference type="SAM" id="MobiDB-lite"/>
    </source>
</evidence>
<evidence type="ECO:0000313" key="2">
    <source>
        <dbReference type="EMBL" id="RAH54939.1"/>
    </source>
</evidence>
<dbReference type="GeneID" id="37167069"/>
<evidence type="ECO:0008006" key="4">
    <source>
        <dbReference type="Google" id="ProtNLM"/>
    </source>
</evidence>
<keyword evidence="3" id="KW-1185">Reference proteome</keyword>
<dbReference type="Proteomes" id="UP000249526">
    <property type="component" value="Unassembled WGS sequence"/>
</dbReference>
<proteinExistence type="predicted"/>
<accession>A0A8G1QWG7</accession>
<gene>
    <name evidence="2" type="ORF">BO85DRAFT_490594</name>
</gene>
<dbReference type="AlphaFoldDB" id="A0A8G1QWG7"/>
<organism evidence="2 3">
    <name type="scientific">Aspergillus piperis CBS 112811</name>
    <dbReference type="NCBI Taxonomy" id="1448313"/>
    <lineage>
        <taxon>Eukaryota</taxon>
        <taxon>Fungi</taxon>
        <taxon>Dikarya</taxon>
        <taxon>Ascomycota</taxon>
        <taxon>Pezizomycotina</taxon>
        <taxon>Eurotiomycetes</taxon>
        <taxon>Eurotiomycetidae</taxon>
        <taxon>Eurotiales</taxon>
        <taxon>Aspergillaceae</taxon>
        <taxon>Aspergillus</taxon>
        <taxon>Aspergillus subgen. Circumdati</taxon>
    </lineage>
</organism>
<dbReference type="EMBL" id="KZ825070">
    <property type="protein sequence ID" value="RAH54939.1"/>
    <property type="molecule type" value="Genomic_DNA"/>
</dbReference>
<name>A0A8G1QWG7_9EURO</name>
<feature type="compositionally biased region" description="Acidic residues" evidence="1">
    <location>
        <begin position="330"/>
        <end position="340"/>
    </location>
</feature>
<dbReference type="SMART" id="SM00248">
    <property type="entry name" value="ANK"/>
    <property type="match status" value="3"/>
</dbReference>
<feature type="compositionally biased region" description="Polar residues" evidence="1">
    <location>
        <begin position="355"/>
        <end position="366"/>
    </location>
</feature>
<dbReference type="RefSeq" id="XP_025512861.1">
    <property type="nucleotide sequence ID" value="XM_025663667.1"/>
</dbReference>
<dbReference type="Gene3D" id="1.25.40.20">
    <property type="entry name" value="Ankyrin repeat-containing domain"/>
    <property type="match status" value="1"/>
</dbReference>
<evidence type="ECO:0000313" key="3">
    <source>
        <dbReference type="Proteomes" id="UP000249526"/>
    </source>
</evidence>
<sequence>MLGPLSALMPWVRRDLSWMTLSFRPLNVQGLAIAVVCRDSLPNQDMLRHLPLDLEGDLTRALGPLIDFRNGQPMFANEYVRDYINNELTAKLNSSGDYSCEVSTHADLTRSRLTFLEHSGVAQAGPRGRCRIFWEQSALDFSQDCFKPTPLTLAAEHGLYEVVHDLISSSVSKPVSSQEMTEALEIALQFGHLDVARQLLLETNPSNESFVLASRAGDTELVTDILQKLGALACTCLESLQAAVIRGHLQTIDVLLQLLPDVSVALEDNPSLYLDAIGSGKSEVLGRLLDVGPGHLAVIPELIRRIGDPPSASVMEEGANSRNHTSSRSDDEEDREEAENSSDGVSKEEEFKTMGSRTLSSFEGLR</sequence>
<dbReference type="InterPro" id="IPR036770">
    <property type="entry name" value="Ankyrin_rpt-contain_sf"/>
</dbReference>
<dbReference type="SUPFAM" id="SSF48403">
    <property type="entry name" value="Ankyrin repeat"/>
    <property type="match status" value="1"/>
</dbReference>